<proteinExistence type="inferred from homology"/>
<feature type="domain" description="Endoribonuclease YicC-like N-terminal" evidence="6">
    <location>
        <begin position="4"/>
        <end position="159"/>
    </location>
</feature>
<keyword evidence="4" id="KW-0378">Hydrolase</keyword>
<dbReference type="Proteomes" id="UP000432089">
    <property type="component" value="Unassembled WGS sequence"/>
</dbReference>
<evidence type="ECO:0000256" key="5">
    <source>
        <dbReference type="ARBA" id="ARBA00035648"/>
    </source>
</evidence>
<dbReference type="PANTHER" id="PTHR30636:SF3">
    <property type="entry name" value="UPF0701 PROTEIN YICC"/>
    <property type="match status" value="1"/>
</dbReference>
<dbReference type="Pfam" id="PF03755">
    <property type="entry name" value="YicC-like_N"/>
    <property type="match status" value="1"/>
</dbReference>
<keyword evidence="9" id="KW-1185">Reference proteome</keyword>
<dbReference type="GO" id="GO:0016787">
    <property type="term" value="F:hydrolase activity"/>
    <property type="evidence" value="ECO:0007669"/>
    <property type="project" value="UniProtKB-KW"/>
</dbReference>
<accession>A0A7V7PQJ1</accession>
<evidence type="ECO:0000256" key="1">
    <source>
        <dbReference type="ARBA" id="ARBA00001968"/>
    </source>
</evidence>
<dbReference type="PANTHER" id="PTHR30636">
    <property type="entry name" value="UPF0701 PROTEIN YICC"/>
    <property type="match status" value="1"/>
</dbReference>
<dbReference type="InterPro" id="IPR005229">
    <property type="entry name" value="YicC/YloC-like"/>
</dbReference>
<evidence type="ECO:0000313" key="9">
    <source>
        <dbReference type="Proteomes" id="UP000432089"/>
    </source>
</evidence>
<evidence type="ECO:0000259" key="7">
    <source>
        <dbReference type="Pfam" id="PF08340"/>
    </source>
</evidence>
<evidence type="ECO:0000256" key="3">
    <source>
        <dbReference type="ARBA" id="ARBA00022759"/>
    </source>
</evidence>
<dbReference type="AlphaFoldDB" id="A0A7V7PQJ1"/>
<organism evidence="8 9">
    <name type="scientific">Plantimonas leprariae</name>
    <dbReference type="NCBI Taxonomy" id="2615207"/>
    <lineage>
        <taxon>Bacteria</taxon>
        <taxon>Pseudomonadati</taxon>
        <taxon>Pseudomonadota</taxon>
        <taxon>Alphaproteobacteria</taxon>
        <taxon>Hyphomicrobiales</taxon>
        <taxon>Aurantimonadaceae</taxon>
        <taxon>Plantimonas</taxon>
    </lineage>
</organism>
<evidence type="ECO:0000313" key="8">
    <source>
        <dbReference type="EMBL" id="KAB0680666.1"/>
    </source>
</evidence>
<name>A0A7V7PQJ1_9HYPH</name>
<dbReference type="EMBL" id="VZDO01000004">
    <property type="protein sequence ID" value="KAB0680666.1"/>
    <property type="molecule type" value="Genomic_DNA"/>
</dbReference>
<keyword evidence="3" id="KW-0255">Endonuclease</keyword>
<dbReference type="RefSeq" id="WP_150968818.1">
    <property type="nucleotide sequence ID" value="NZ_VZDO01000004.1"/>
</dbReference>
<gene>
    <name evidence="8" type="ORF">F6X38_06570</name>
</gene>
<reference evidence="8 9" key="1">
    <citation type="submission" date="2019-09" db="EMBL/GenBank/DDBJ databases">
        <title>YIM 132180 draft genome.</title>
        <authorList>
            <person name="Zhang K."/>
        </authorList>
    </citation>
    <scope>NUCLEOTIDE SEQUENCE [LARGE SCALE GENOMIC DNA]</scope>
    <source>
        <strain evidence="8 9">YIM 132180</strain>
    </source>
</reference>
<evidence type="ECO:0000256" key="4">
    <source>
        <dbReference type="ARBA" id="ARBA00022801"/>
    </source>
</evidence>
<dbReference type="GO" id="GO:0004521">
    <property type="term" value="F:RNA endonuclease activity"/>
    <property type="evidence" value="ECO:0007669"/>
    <property type="project" value="InterPro"/>
</dbReference>
<dbReference type="InterPro" id="IPR013551">
    <property type="entry name" value="YicC-like_C"/>
</dbReference>
<comment type="cofactor">
    <cofactor evidence="1">
        <name>a divalent metal cation</name>
        <dbReference type="ChEBI" id="CHEBI:60240"/>
    </cofactor>
</comment>
<evidence type="ECO:0000256" key="2">
    <source>
        <dbReference type="ARBA" id="ARBA00022722"/>
    </source>
</evidence>
<feature type="domain" description="Endoribonuclease YicC-like C-terminal" evidence="7">
    <location>
        <begin position="182"/>
        <end position="296"/>
    </location>
</feature>
<comment type="caution">
    <text evidence="8">The sequence shown here is derived from an EMBL/GenBank/DDBJ whole genome shotgun (WGS) entry which is preliminary data.</text>
</comment>
<sequence>MPVASMTGFARIEEQTPSGSFAWELRSVNGKGLELRLRLPPGFEALEPEIRRLASARLARGNVQVALTVAKPDERLRFTINETMLAEVLALSGKLVANGDAATPTADGLLAIRGIIEPAEAGTVEEVRSEARNEAALAAFSRALDALATARQEEGAAIARVLRERLATIADLTAQAEADPARRPAAIFERLRAQVAHLLGTDAALDEGRLHAEAALLATRADVSEELDRLRAHVEAAAKLIDGGGPVGRRLDFLSQEFNRESNTLCSKSNATSLTAIGLELKVIVDQFREQVQNIE</sequence>
<dbReference type="NCBIfam" id="TIGR00255">
    <property type="entry name" value="YicC/YloC family endoribonuclease"/>
    <property type="match status" value="1"/>
</dbReference>
<dbReference type="InterPro" id="IPR013527">
    <property type="entry name" value="YicC-like_N"/>
</dbReference>
<keyword evidence="2" id="KW-0540">Nuclease</keyword>
<protein>
    <submittedName>
        <fullName evidence="8">YicC family protein</fullName>
    </submittedName>
</protein>
<evidence type="ECO:0000259" key="6">
    <source>
        <dbReference type="Pfam" id="PF03755"/>
    </source>
</evidence>
<comment type="similarity">
    <text evidence="5">Belongs to the YicC/YloC family.</text>
</comment>
<dbReference type="Pfam" id="PF08340">
    <property type="entry name" value="YicC-like_C"/>
    <property type="match status" value="1"/>
</dbReference>